<dbReference type="AlphaFoldDB" id="A0A1E8GPM8"/>
<protein>
    <recommendedName>
        <fullName evidence="3">Superoxide dismutase</fullName>
    </recommendedName>
</protein>
<dbReference type="Proteomes" id="UP000178622">
    <property type="component" value="Unassembled WGS sequence"/>
</dbReference>
<evidence type="ECO:0000313" key="2">
    <source>
        <dbReference type="Proteomes" id="UP000178622"/>
    </source>
</evidence>
<dbReference type="InterPro" id="IPR010434">
    <property type="entry name" value="DUF1033"/>
</dbReference>
<accession>A0A1E8GPM8</accession>
<dbReference type="OrthoDB" id="2389779at2"/>
<evidence type="ECO:0000313" key="1">
    <source>
        <dbReference type="EMBL" id="OFI50204.1"/>
    </source>
</evidence>
<reference evidence="2" key="1">
    <citation type="submission" date="2016-09" db="EMBL/GenBank/DDBJ databases">
        <title>Draft genome sequence of a novel species of the family Streptococcaceae isolated from flowers.</title>
        <authorList>
            <person name="Chuah L.-O."/>
            <person name="Yap K.-P."/>
            <person name="Thong K.L."/>
            <person name="Liong M.T."/>
            <person name="Ahmad R."/>
            <person name="Rusul G."/>
        </authorList>
    </citation>
    <scope>NUCLEOTIDE SEQUENCE [LARGE SCALE GENOMIC DNA]</scope>
    <source>
        <strain evidence="2">DF1</strain>
    </source>
</reference>
<dbReference type="Pfam" id="PF06279">
    <property type="entry name" value="DUF1033"/>
    <property type="match status" value="1"/>
</dbReference>
<sequence>MYQVVKLVGDTEPWWFFEDWKKDIITLEEFDNFYEALKIYKKNIEQAVDSYEMYQSRSDFLATFWNTQEQIWCEECGEDLQQYHSLTLLEDWHPVTSYEKRNPYSKTSGCTPFKMCSRKLKNE</sequence>
<comment type="caution">
    <text evidence="1">The sequence shown here is derived from an EMBL/GenBank/DDBJ whole genome shotgun (WGS) entry which is preliminary data.</text>
</comment>
<dbReference type="EMBL" id="MKIR01000003">
    <property type="protein sequence ID" value="OFI50204.1"/>
    <property type="molecule type" value="Genomic_DNA"/>
</dbReference>
<proteinExistence type="predicted"/>
<gene>
    <name evidence="1" type="ORF">BG261_09560</name>
</gene>
<keyword evidence="2" id="KW-1185">Reference proteome</keyword>
<evidence type="ECO:0008006" key="3">
    <source>
        <dbReference type="Google" id="ProtNLM"/>
    </source>
</evidence>
<dbReference type="STRING" id="1859473.BG261_09560"/>
<organism evidence="1 2">
    <name type="scientific">Floricoccus tropicus</name>
    <dbReference type="NCBI Taxonomy" id="1859473"/>
    <lineage>
        <taxon>Bacteria</taxon>
        <taxon>Bacillati</taxon>
        <taxon>Bacillota</taxon>
        <taxon>Bacilli</taxon>
        <taxon>Lactobacillales</taxon>
        <taxon>Streptococcaceae</taxon>
        <taxon>Floricoccus</taxon>
    </lineage>
</organism>
<name>A0A1E8GPM8_9LACT</name>